<dbReference type="InterPro" id="IPR001611">
    <property type="entry name" value="Leu-rich_rpt"/>
</dbReference>
<name>A0A8B7NIJ7_HYAAZ</name>
<dbReference type="Gene3D" id="3.80.10.10">
    <property type="entry name" value="Ribonuclease Inhibitor"/>
    <property type="match status" value="1"/>
</dbReference>
<dbReference type="GeneID" id="108670497"/>
<keyword evidence="2" id="KW-0677">Repeat</keyword>
<dbReference type="AlphaFoldDB" id="A0A8B7NIJ7"/>
<dbReference type="OMA" id="WINVKSN"/>
<dbReference type="Proteomes" id="UP000694843">
    <property type="component" value="Unplaced"/>
</dbReference>
<evidence type="ECO:0000256" key="2">
    <source>
        <dbReference type="ARBA" id="ARBA00022737"/>
    </source>
</evidence>
<dbReference type="RefSeq" id="XP_018013460.1">
    <property type="nucleotide sequence ID" value="XM_018157971.2"/>
</dbReference>
<keyword evidence="3" id="KW-1185">Reference proteome</keyword>
<keyword evidence="1" id="KW-0433">Leucine-rich repeat</keyword>
<gene>
    <name evidence="4" type="primary">LOC108670497</name>
</gene>
<dbReference type="PANTHER" id="PTHR48051:SF1">
    <property type="entry name" value="RAS SUPPRESSOR PROTEIN 1"/>
    <property type="match status" value="1"/>
</dbReference>
<dbReference type="OrthoDB" id="1060944at2759"/>
<dbReference type="InterPro" id="IPR032675">
    <property type="entry name" value="LRR_dom_sf"/>
</dbReference>
<dbReference type="KEGG" id="hazt:108670497"/>
<dbReference type="SUPFAM" id="SSF52075">
    <property type="entry name" value="Outer arm dynein light chain 1"/>
    <property type="match status" value="1"/>
</dbReference>
<dbReference type="Pfam" id="PF13855">
    <property type="entry name" value="LRR_8"/>
    <property type="match status" value="1"/>
</dbReference>
<dbReference type="InterPro" id="IPR050216">
    <property type="entry name" value="LRR_domain-containing"/>
</dbReference>
<dbReference type="PANTHER" id="PTHR48051">
    <property type="match status" value="1"/>
</dbReference>
<evidence type="ECO:0000256" key="1">
    <source>
        <dbReference type="ARBA" id="ARBA00022614"/>
    </source>
</evidence>
<dbReference type="GO" id="GO:0005737">
    <property type="term" value="C:cytoplasm"/>
    <property type="evidence" value="ECO:0007669"/>
    <property type="project" value="TreeGrafter"/>
</dbReference>
<evidence type="ECO:0000313" key="4">
    <source>
        <dbReference type="RefSeq" id="XP_018013460.1"/>
    </source>
</evidence>
<accession>A0A8B7NIJ7</accession>
<dbReference type="CTD" id="32156"/>
<proteinExistence type="predicted"/>
<organism evidence="3 4">
    <name type="scientific">Hyalella azteca</name>
    <name type="common">Amphipod</name>
    <dbReference type="NCBI Taxonomy" id="294128"/>
    <lineage>
        <taxon>Eukaryota</taxon>
        <taxon>Metazoa</taxon>
        <taxon>Ecdysozoa</taxon>
        <taxon>Arthropoda</taxon>
        <taxon>Crustacea</taxon>
        <taxon>Multicrustacea</taxon>
        <taxon>Malacostraca</taxon>
        <taxon>Eumalacostraca</taxon>
        <taxon>Peracarida</taxon>
        <taxon>Amphipoda</taxon>
        <taxon>Senticaudata</taxon>
        <taxon>Talitrida</taxon>
        <taxon>Talitroidea</taxon>
        <taxon>Hyalellidae</taxon>
        <taxon>Hyalella</taxon>
    </lineage>
</organism>
<reference evidence="4" key="1">
    <citation type="submission" date="2025-08" db="UniProtKB">
        <authorList>
            <consortium name="RefSeq"/>
        </authorList>
    </citation>
    <scope>IDENTIFICATION</scope>
    <source>
        <tissue evidence="4">Whole organism</tissue>
    </source>
</reference>
<protein>
    <submittedName>
        <fullName evidence="4">Leucine-rich repeat-containing protein 20</fullName>
    </submittedName>
</protein>
<sequence>MKPEFGADLSNVLLRQSQIIHTRMAGRAVIRVVNRCNEAMEDSNLNLSECQLVTVPDAVYHLLRNTTLVSCNLACNVISKISPKFATKFSCITELNLSNNKMSRLPDEMSECGQLEKLDVSHNSFVDIPQVVFRLPKIRVLLVNNNYIIDVDVKQLPKDSPIEEVDLRENPLLPDCHEMLSQVTSVKVLLSPRVKEDWEDLDV</sequence>
<evidence type="ECO:0000313" key="3">
    <source>
        <dbReference type="Proteomes" id="UP000694843"/>
    </source>
</evidence>